<keyword evidence="4 6" id="KW-1133">Transmembrane helix</keyword>
<feature type="transmembrane region" description="Helical" evidence="6">
    <location>
        <begin position="751"/>
        <end position="772"/>
    </location>
</feature>
<feature type="domain" description="ABC3 transporter permease C-terminal" evidence="7">
    <location>
        <begin position="290"/>
        <end position="403"/>
    </location>
</feature>
<dbReference type="GO" id="GO:0022857">
    <property type="term" value="F:transmembrane transporter activity"/>
    <property type="evidence" value="ECO:0007669"/>
    <property type="project" value="TreeGrafter"/>
</dbReference>
<dbReference type="EMBL" id="QDKG01000001">
    <property type="protein sequence ID" value="PVH27133.1"/>
    <property type="molecule type" value="Genomic_DNA"/>
</dbReference>
<evidence type="ECO:0000256" key="4">
    <source>
        <dbReference type="ARBA" id="ARBA00022989"/>
    </source>
</evidence>
<comment type="subcellular location">
    <subcellularLocation>
        <location evidence="1">Cell membrane</location>
        <topology evidence="1">Multi-pass membrane protein</topology>
    </subcellularLocation>
</comment>
<feature type="domain" description="ABC3 transporter permease C-terminal" evidence="7">
    <location>
        <begin position="670"/>
        <end position="778"/>
    </location>
</feature>
<dbReference type="AlphaFoldDB" id="A0A2T8HP01"/>
<evidence type="ECO:0000256" key="2">
    <source>
        <dbReference type="ARBA" id="ARBA00022475"/>
    </source>
</evidence>
<dbReference type="Proteomes" id="UP000245627">
    <property type="component" value="Unassembled WGS sequence"/>
</dbReference>
<feature type="transmembrane region" description="Helical" evidence="6">
    <location>
        <begin position="21"/>
        <end position="41"/>
    </location>
</feature>
<gene>
    <name evidence="9" type="ORF">DC487_00650</name>
</gene>
<dbReference type="Pfam" id="PF02687">
    <property type="entry name" value="FtsX"/>
    <property type="match status" value="2"/>
</dbReference>
<dbReference type="GO" id="GO:0005886">
    <property type="term" value="C:plasma membrane"/>
    <property type="evidence" value="ECO:0007669"/>
    <property type="project" value="UniProtKB-SubCell"/>
</dbReference>
<feature type="domain" description="MacB-like periplasmic core" evidence="8">
    <location>
        <begin position="434"/>
        <end position="632"/>
    </location>
</feature>
<evidence type="ECO:0000256" key="1">
    <source>
        <dbReference type="ARBA" id="ARBA00004651"/>
    </source>
</evidence>
<dbReference type="PANTHER" id="PTHR30572:SF18">
    <property type="entry name" value="ABC-TYPE MACROLIDE FAMILY EXPORT SYSTEM PERMEASE COMPONENT 2"/>
    <property type="match status" value="1"/>
</dbReference>
<evidence type="ECO:0000259" key="7">
    <source>
        <dbReference type="Pfam" id="PF02687"/>
    </source>
</evidence>
<feature type="transmembrane region" description="Helical" evidence="6">
    <location>
        <begin position="426"/>
        <end position="445"/>
    </location>
</feature>
<dbReference type="OrthoDB" id="1451596at2"/>
<dbReference type="InterPro" id="IPR025857">
    <property type="entry name" value="MacB_PCD"/>
</dbReference>
<evidence type="ECO:0000313" key="10">
    <source>
        <dbReference type="Proteomes" id="UP000245627"/>
    </source>
</evidence>
<name>A0A2T8HP01_9SPHI</name>
<dbReference type="PANTHER" id="PTHR30572">
    <property type="entry name" value="MEMBRANE COMPONENT OF TRANSPORTER-RELATED"/>
    <property type="match status" value="1"/>
</dbReference>
<keyword evidence="5 6" id="KW-0472">Membrane</keyword>
<keyword evidence="3 6" id="KW-0812">Transmembrane</keyword>
<keyword evidence="10" id="KW-1185">Reference proteome</keyword>
<feature type="transmembrane region" description="Helical" evidence="6">
    <location>
        <begin position="720"/>
        <end position="739"/>
    </location>
</feature>
<dbReference type="Pfam" id="PF12704">
    <property type="entry name" value="MacB_PCD"/>
    <property type="match status" value="2"/>
</dbReference>
<dbReference type="InterPro" id="IPR003838">
    <property type="entry name" value="ABC3_permease_C"/>
</dbReference>
<protein>
    <recommendedName>
        <fullName evidence="11">FtsX-like permease family protein</fullName>
    </recommendedName>
</protein>
<evidence type="ECO:0000256" key="5">
    <source>
        <dbReference type="ARBA" id="ARBA00023136"/>
    </source>
</evidence>
<dbReference type="InterPro" id="IPR050250">
    <property type="entry name" value="Macrolide_Exporter_MacB"/>
</dbReference>
<organism evidence="9 10">
    <name type="scientific">Sphingobacterium corticibacter</name>
    <dbReference type="NCBI Taxonomy" id="2171749"/>
    <lineage>
        <taxon>Bacteria</taxon>
        <taxon>Pseudomonadati</taxon>
        <taxon>Bacteroidota</taxon>
        <taxon>Sphingobacteriia</taxon>
        <taxon>Sphingobacteriales</taxon>
        <taxon>Sphingobacteriaceae</taxon>
        <taxon>Sphingobacterium</taxon>
    </lineage>
</organism>
<reference evidence="9 10" key="1">
    <citation type="submission" date="2018-04" db="EMBL/GenBank/DDBJ databases">
        <title>Sphingobacterium cortibacter sp. nov.</title>
        <authorList>
            <person name="Li Y."/>
        </authorList>
    </citation>
    <scope>NUCLEOTIDE SEQUENCE [LARGE SCALE GENOMIC DNA]</scope>
    <source>
        <strain evidence="9 10">2c-3</strain>
    </source>
</reference>
<evidence type="ECO:0000259" key="8">
    <source>
        <dbReference type="Pfam" id="PF12704"/>
    </source>
</evidence>
<feature type="transmembrane region" description="Helical" evidence="6">
    <location>
        <begin position="284"/>
        <end position="306"/>
    </location>
</feature>
<comment type="caution">
    <text evidence="9">The sequence shown here is derived from an EMBL/GenBank/DDBJ whole genome shotgun (WGS) entry which is preliminary data.</text>
</comment>
<evidence type="ECO:0000313" key="9">
    <source>
        <dbReference type="EMBL" id="PVH27133.1"/>
    </source>
</evidence>
<feature type="transmembrane region" description="Helical" evidence="6">
    <location>
        <begin position="331"/>
        <end position="358"/>
    </location>
</feature>
<feature type="transmembrane region" description="Helical" evidence="6">
    <location>
        <begin position="378"/>
        <end position="399"/>
    </location>
</feature>
<accession>A0A2T8HP01</accession>
<feature type="transmembrane region" description="Helical" evidence="6">
    <location>
        <begin position="667"/>
        <end position="687"/>
    </location>
</feature>
<proteinExistence type="predicted"/>
<keyword evidence="2" id="KW-1003">Cell membrane</keyword>
<evidence type="ECO:0000256" key="3">
    <source>
        <dbReference type="ARBA" id="ARBA00022692"/>
    </source>
</evidence>
<evidence type="ECO:0000256" key="6">
    <source>
        <dbReference type="SAM" id="Phobius"/>
    </source>
</evidence>
<sequence length="791" mass="87451">MNTENIKTAWRRLKNNKFYTAVNVLGLTVSLATAILIILWVQDERSFDQFHHDHEQIYKVSAHMQTSESTAVWDGVPGPIAILAKDIPAVESATRVAYNWSAILVDNATKNQTEGKKIAYVDDSFFSIFHFPLLQGSVSTFLQNKQNILLTPETAIAVFGDENVVGKTVYWQEAPFTVTGLIDQAPQNSSITFDAIVPLSYYAAKFTEGGGNMHWKTIDEDLGNYAFNTYLKIQTNSSSPEIGTQLSNGYKKLRNGESSTLFSADLMSDLHLISADGNKSALRLVQVFTIVSLLLLAIGAVNYINLSTARSLERAKAVGIRKVIGASRTHLFLSFATETIIIFAIALLLAIVSVWALVPGYNAIAGKSLVFSLSNTTVWVYLGVAILVTLLLASIYPALQLTSFHVLKSLKGQSTKNSTSAMLRKGLVVFQFSISIILIIATLVIKQQLSYIRDKNLGYDKEQLFTVNLDWDAVQSYDAIRAELANSPAIENTALTGIYNIANHGEATGDLEWPGKDKNQSIIVTQASIDKNFIPLLNIEMLEGSNFTGLQSDSSSFIINEALAQQIGLKSPYVGQKLTFHDMEGTILGVVKDFHYKSLKEKIGPMIMWTHWYRGALYVKAKPNMAQQAIAAVEAQYKKYPTEFPFKYSFLDSQFDDLYKSDNRTGLLFNIFSGIAIFISVLGLFALTTYEAQIRIKEIGIRKVLGADVLGIIHLLSKDFILLVLIAIVIACPVAWYLMNEWLSSFSYRTSINISLFVIGGIMAVALAYITIGLRAMQAALANPVKSLRDE</sequence>
<evidence type="ECO:0008006" key="11">
    <source>
        <dbReference type="Google" id="ProtNLM"/>
    </source>
</evidence>
<feature type="domain" description="MacB-like periplasmic core" evidence="8">
    <location>
        <begin position="20"/>
        <end position="241"/>
    </location>
</feature>